<dbReference type="OrthoDB" id="3690688at2"/>
<reference evidence="1 2" key="1">
    <citation type="submission" date="2017-07" db="EMBL/GenBank/DDBJ databases">
        <title>Amycolatopsis alba DSM 44262 Genome sequencing and assembly.</title>
        <authorList>
            <person name="Kaur N."/>
            <person name="Mayilraj S."/>
        </authorList>
    </citation>
    <scope>NUCLEOTIDE SEQUENCE [LARGE SCALE GENOMIC DNA]</scope>
    <source>
        <strain evidence="1 2">DSM 44262</strain>
    </source>
</reference>
<sequence>MTRNDEFAEALRTGPFCRALSMAAQARGLSLRQLHYRLQARGASVSAMTLSHWQSGRSVPEREESLRAVEILEEVLAVQAGSLRRLVGSRRPRGRGVPSALPLQRRHRAWGHPAFLPPLLEEFRDSLTNPVRKIELHETFHVRPDRYTGRLVVRELIEARQDRTNTMIFAARSKPGVPPPLVAEGSGCRPGTVLTLEEEGFSLTELVLDKTLRRGERLAIGFVQEYPRPIVAENHHRRIAEAVGRYHAEVVFSPAAVPVACRTWRIRTPENRTTGWVTVRPDDGHTIRVSRRNAAPGTHGLHWTWE</sequence>
<accession>A0A229RF08</accession>
<dbReference type="RefSeq" id="WP_020636733.1">
    <property type="nucleotide sequence ID" value="NZ_KB913032.1"/>
</dbReference>
<dbReference type="EMBL" id="NMQU01000106">
    <property type="protein sequence ID" value="OXM45165.1"/>
    <property type="molecule type" value="Genomic_DNA"/>
</dbReference>
<gene>
    <name evidence="1" type="ORF">CFP75_31735</name>
</gene>
<dbReference type="AlphaFoldDB" id="A0A229RF08"/>
<evidence type="ECO:0000313" key="1">
    <source>
        <dbReference type="EMBL" id="OXM45165.1"/>
    </source>
</evidence>
<keyword evidence="2" id="KW-1185">Reference proteome</keyword>
<proteinExistence type="predicted"/>
<comment type="caution">
    <text evidence="1">The sequence shown here is derived from an EMBL/GenBank/DDBJ whole genome shotgun (WGS) entry which is preliminary data.</text>
</comment>
<name>A0A229RF08_AMYAL</name>
<dbReference type="Proteomes" id="UP000215563">
    <property type="component" value="Unassembled WGS sequence"/>
</dbReference>
<evidence type="ECO:0000313" key="2">
    <source>
        <dbReference type="Proteomes" id="UP000215563"/>
    </source>
</evidence>
<protein>
    <submittedName>
        <fullName evidence="1">Uncharacterized protein</fullName>
    </submittedName>
</protein>
<organism evidence="1 2">
    <name type="scientific">Amycolatopsis alba DSM 44262</name>
    <dbReference type="NCBI Taxonomy" id="1125972"/>
    <lineage>
        <taxon>Bacteria</taxon>
        <taxon>Bacillati</taxon>
        <taxon>Actinomycetota</taxon>
        <taxon>Actinomycetes</taxon>
        <taxon>Pseudonocardiales</taxon>
        <taxon>Pseudonocardiaceae</taxon>
        <taxon>Amycolatopsis</taxon>
    </lineage>
</organism>